<feature type="compositionally biased region" description="Low complexity" evidence="6">
    <location>
        <begin position="640"/>
        <end position="661"/>
    </location>
</feature>
<evidence type="ECO:0000313" key="9">
    <source>
        <dbReference type="EMBL" id="CEL93550.1"/>
    </source>
</evidence>
<feature type="domain" description="Cationic amino acid transporter C-terminal" evidence="8">
    <location>
        <begin position="577"/>
        <end position="627"/>
    </location>
</feature>
<evidence type="ECO:0000256" key="7">
    <source>
        <dbReference type="SAM" id="Phobius"/>
    </source>
</evidence>
<comment type="subcellular location">
    <subcellularLocation>
        <location evidence="1">Membrane</location>
        <topology evidence="1">Multi-pass membrane protein</topology>
    </subcellularLocation>
</comment>
<feature type="transmembrane region" description="Helical" evidence="7">
    <location>
        <begin position="39"/>
        <end position="56"/>
    </location>
</feature>
<feature type="transmembrane region" description="Helical" evidence="7">
    <location>
        <begin position="266"/>
        <end position="291"/>
    </location>
</feature>
<evidence type="ECO:0000256" key="5">
    <source>
        <dbReference type="ARBA" id="ARBA00023136"/>
    </source>
</evidence>
<dbReference type="InterPro" id="IPR029485">
    <property type="entry name" value="CAT_C"/>
</dbReference>
<protein>
    <recommendedName>
        <fullName evidence="8">Cationic amino acid transporter C-terminal domain-containing protein</fullName>
    </recommendedName>
</protein>
<sequence>MFLLERAARRKDSRTIRSELALDTEESLGLRRCLSPRDLVAYGVSCTVGAGIYLTAGTAGKQHAGPALFISFIIGGVACLMNALCYCEFASRIPAAGSAYSYAYNTLGECSAFIMGWILFLEYGVSAAVTSRGVSAYIEAFFHACGLPLPPLLTDYTPPGPAGYFFSFSLIAPLTNLICTLICAWGAEESVTFTKVATIVNVGLIGLFVVAGSFFFDPKNFVPFAPFGVNGVVQGGSLAVFCFIGFDAVSCLAEEVQKPQRDIPRALLGTLASVTVMYALCGLVLSGMVPLAEMSESAALAMAFEYHHAHWLYFLVSLGAVTTSFCTTLTCLMGQPRIFYRMALDGLWLRVFADVNPRTLLPAKGIWITGAVVILLSACINFTFLINLISAGTLLSYAVVCAGILLVRYIPSQPPILPPIPEEADTATEQQVTEASFTNLNLTTSLTTTITIPPPPSLPSPPFVASLIGSFFLLALLAGYSLAYQWPLAVTVVIWVLLLLVVAAFVVVERRFLKWRGANELPSVSHRSGAPGGGRSDVSPGRAAAAPAAATAVGVGGAGLTTKAARMRRSFSMQECFECPGVPVVPLVGIVIDVYLIATMRLPMLLDLATYLLIGCGFYFLYGAFHSSLNTPLSTTLPSLNTTDAPSPDNNNSSVVDNVRGGDAGGGGSPLAATSPSIDNQKGVPLLAGASS</sequence>
<dbReference type="GO" id="GO:0016020">
    <property type="term" value="C:membrane"/>
    <property type="evidence" value="ECO:0007669"/>
    <property type="project" value="UniProtKB-SubCell"/>
</dbReference>
<dbReference type="AlphaFoldDB" id="A0A0G4EC93"/>
<dbReference type="VEuPathDB" id="CryptoDB:Vbra_11260"/>
<proteinExistence type="predicted"/>
<organism evidence="9 10">
    <name type="scientific">Vitrella brassicaformis (strain CCMP3155)</name>
    <dbReference type="NCBI Taxonomy" id="1169540"/>
    <lineage>
        <taxon>Eukaryota</taxon>
        <taxon>Sar</taxon>
        <taxon>Alveolata</taxon>
        <taxon>Colpodellida</taxon>
        <taxon>Vitrellaceae</taxon>
        <taxon>Vitrella</taxon>
    </lineage>
</organism>
<dbReference type="InterPro" id="IPR002293">
    <property type="entry name" value="AA/rel_permease1"/>
</dbReference>
<feature type="transmembrane region" description="Helical" evidence="7">
    <location>
        <begin position="68"/>
        <end position="87"/>
    </location>
</feature>
<evidence type="ECO:0000256" key="1">
    <source>
        <dbReference type="ARBA" id="ARBA00004141"/>
    </source>
</evidence>
<evidence type="ECO:0000256" key="3">
    <source>
        <dbReference type="ARBA" id="ARBA00022692"/>
    </source>
</evidence>
<feature type="transmembrane region" description="Helical" evidence="7">
    <location>
        <begin position="162"/>
        <end position="184"/>
    </location>
</feature>
<keyword evidence="10" id="KW-1185">Reference proteome</keyword>
<dbReference type="OMA" id="LAMAFEY"/>
<gene>
    <name evidence="9" type="ORF">Vbra_11260</name>
</gene>
<dbReference type="GO" id="GO:0015171">
    <property type="term" value="F:amino acid transmembrane transporter activity"/>
    <property type="evidence" value="ECO:0007669"/>
    <property type="project" value="TreeGrafter"/>
</dbReference>
<feature type="transmembrane region" description="Helical" evidence="7">
    <location>
        <begin position="604"/>
        <end position="625"/>
    </location>
</feature>
<keyword evidence="5 7" id="KW-0472">Membrane</keyword>
<keyword evidence="4 7" id="KW-1133">Transmembrane helix</keyword>
<dbReference type="PhylomeDB" id="A0A0G4EC93"/>
<evidence type="ECO:0000313" key="10">
    <source>
        <dbReference type="Proteomes" id="UP000041254"/>
    </source>
</evidence>
<dbReference type="OrthoDB" id="424769at2759"/>
<feature type="transmembrane region" description="Helical" evidence="7">
    <location>
        <begin position="236"/>
        <end position="254"/>
    </location>
</feature>
<keyword evidence="2" id="KW-0813">Transport</keyword>
<feature type="transmembrane region" description="Helical" evidence="7">
    <location>
        <begin position="99"/>
        <end position="120"/>
    </location>
</feature>
<dbReference type="PANTHER" id="PTHR43243:SF4">
    <property type="entry name" value="CATIONIC AMINO ACID TRANSPORTER 4"/>
    <property type="match status" value="1"/>
</dbReference>
<feature type="transmembrane region" description="Helical" evidence="7">
    <location>
        <begin position="311"/>
        <end position="332"/>
    </location>
</feature>
<feature type="transmembrane region" description="Helical" evidence="7">
    <location>
        <begin position="196"/>
        <end position="216"/>
    </location>
</feature>
<dbReference type="Pfam" id="PF13906">
    <property type="entry name" value="AA_permease_C"/>
    <property type="match status" value="1"/>
</dbReference>
<dbReference type="EMBL" id="CDMY01000176">
    <property type="protein sequence ID" value="CEL93550.1"/>
    <property type="molecule type" value="Genomic_DNA"/>
</dbReference>
<accession>A0A0G4EC93</accession>
<dbReference type="InParanoid" id="A0A0G4EC93"/>
<dbReference type="PANTHER" id="PTHR43243">
    <property type="entry name" value="INNER MEMBRANE TRANSPORTER YGJI-RELATED"/>
    <property type="match status" value="1"/>
</dbReference>
<dbReference type="Gene3D" id="1.20.1740.10">
    <property type="entry name" value="Amino acid/polyamine transporter I"/>
    <property type="match status" value="1"/>
</dbReference>
<reference evidence="9 10" key="1">
    <citation type="submission" date="2014-11" db="EMBL/GenBank/DDBJ databases">
        <authorList>
            <person name="Zhu J."/>
            <person name="Qi W."/>
            <person name="Song R."/>
        </authorList>
    </citation>
    <scope>NUCLEOTIDE SEQUENCE [LARGE SCALE GENOMIC DNA]</scope>
</reference>
<feature type="transmembrane region" description="Helical" evidence="7">
    <location>
        <begin position="463"/>
        <end position="482"/>
    </location>
</feature>
<feature type="transmembrane region" description="Helical" evidence="7">
    <location>
        <begin position="576"/>
        <end position="598"/>
    </location>
</feature>
<evidence type="ECO:0000256" key="2">
    <source>
        <dbReference type="ARBA" id="ARBA00022448"/>
    </source>
</evidence>
<dbReference type="STRING" id="1169540.A0A0G4EC93"/>
<feature type="transmembrane region" description="Helical" evidence="7">
    <location>
        <begin position="394"/>
        <end position="411"/>
    </location>
</feature>
<evidence type="ECO:0000256" key="4">
    <source>
        <dbReference type="ARBA" id="ARBA00022989"/>
    </source>
</evidence>
<dbReference type="Proteomes" id="UP000041254">
    <property type="component" value="Unassembled WGS sequence"/>
</dbReference>
<feature type="transmembrane region" description="Helical" evidence="7">
    <location>
        <begin position="488"/>
        <end position="508"/>
    </location>
</feature>
<evidence type="ECO:0000259" key="8">
    <source>
        <dbReference type="Pfam" id="PF13906"/>
    </source>
</evidence>
<feature type="region of interest" description="Disordered" evidence="6">
    <location>
        <begin position="640"/>
        <end position="692"/>
    </location>
</feature>
<evidence type="ECO:0000256" key="6">
    <source>
        <dbReference type="SAM" id="MobiDB-lite"/>
    </source>
</evidence>
<dbReference type="Pfam" id="PF13520">
    <property type="entry name" value="AA_permease_2"/>
    <property type="match status" value="1"/>
</dbReference>
<keyword evidence="3 7" id="KW-0812">Transmembrane</keyword>
<name>A0A0G4EC93_VITBC</name>